<sequence length="492" mass="56988">MVESLDHWASEFFSLVLFKAHPSALQILKHIVHIAIYVGKQSLREAFYKAVENHRYLHIVPMILILDLIFIERALICRNVPLQLSHETFLMLTAELEKNYKAAVSLTQQISLSGDDLLDGEAETSLIKLYRNMDAILAILRNTQTKTWSAIYEHKSIYNLAKLGLQIMLLPFFPRSRMLTDLTEHLLEEVSLLLHLLPAMIQDDRLFFVPEELPSLCSAEDLGLCKLDQAVAKWLAVSKQTESFIPIYRSETDRVIINNRVALGVEFFHFVVDHFLHHADFEAHVPQSCRLLWTEFFTRQSVNHLVPYYNQFRQLGRPHMLSLDLPSLFNPQIIEHLLGTVLLENAENAIDALDKLETFAIRNYDSIFPVKSCLVENDLPQYPIHPRPGLREDNLKMAFQLDSPLNLNCPILYNDGNAFVFYKYHKRTMVDTTWTPEYPRFQDQERTILDEQSVTAWLNQIPEDKFQLRHASLRRFLQVGPHSLLLCGQSGK</sequence>
<dbReference type="Proteomes" id="UP001626550">
    <property type="component" value="Unassembled WGS sequence"/>
</dbReference>
<protein>
    <submittedName>
        <fullName evidence="1">Uncharacterized protein</fullName>
    </submittedName>
</protein>
<dbReference type="AlphaFoldDB" id="A0ABD2Q8X1"/>
<evidence type="ECO:0000313" key="1">
    <source>
        <dbReference type="EMBL" id="KAL3316010.1"/>
    </source>
</evidence>
<keyword evidence="2" id="KW-1185">Reference proteome</keyword>
<name>A0ABD2Q8X1_9PLAT</name>
<reference evidence="1 2" key="1">
    <citation type="submission" date="2024-11" db="EMBL/GenBank/DDBJ databases">
        <title>Adaptive evolution of stress response genes in parasites aligns with host niche diversity.</title>
        <authorList>
            <person name="Hahn C."/>
            <person name="Resl P."/>
        </authorList>
    </citation>
    <scope>NUCLEOTIDE SEQUENCE [LARGE SCALE GENOMIC DNA]</scope>
    <source>
        <strain evidence="1">EGGRZ-B1_66</strain>
        <tissue evidence="1">Body</tissue>
    </source>
</reference>
<comment type="caution">
    <text evidence="1">The sequence shown here is derived from an EMBL/GenBank/DDBJ whole genome shotgun (WGS) entry which is preliminary data.</text>
</comment>
<dbReference type="EMBL" id="JBJKFK010000623">
    <property type="protein sequence ID" value="KAL3316010.1"/>
    <property type="molecule type" value="Genomic_DNA"/>
</dbReference>
<evidence type="ECO:0000313" key="2">
    <source>
        <dbReference type="Proteomes" id="UP001626550"/>
    </source>
</evidence>
<proteinExistence type="predicted"/>
<organism evidence="1 2">
    <name type="scientific">Cichlidogyrus casuarinus</name>
    <dbReference type="NCBI Taxonomy" id="1844966"/>
    <lineage>
        <taxon>Eukaryota</taxon>
        <taxon>Metazoa</taxon>
        <taxon>Spiralia</taxon>
        <taxon>Lophotrochozoa</taxon>
        <taxon>Platyhelminthes</taxon>
        <taxon>Monogenea</taxon>
        <taxon>Monopisthocotylea</taxon>
        <taxon>Dactylogyridea</taxon>
        <taxon>Ancyrocephalidae</taxon>
        <taxon>Cichlidogyrus</taxon>
    </lineage>
</organism>
<gene>
    <name evidence="1" type="ORF">Ciccas_005353</name>
</gene>
<accession>A0ABD2Q8X1</accession>